<gene>
    <name evidence="2" type="ORF">E1757_05105</name>
</gene>
<accession>A0A4R5KUP4</accession>
<evidence type="ECO:0000256" key="1">
    <source>
        <dbReference type="SAM" id="Phobius"/>
    </source>
</evidence>
<sequence>MWNRLWEHLWERHRGKTLGGAAGVLLGILYLICGFWDMLIFALIVYTCYYIGKRVERGDTPFPIEQVWRWFMDKWRLFR</sequence>
<dbReference type="EMBL" id="SMRT01000002">
    <property type="protein sequence ID" value="TDF99242.1"/>
    <property type="molecule type" value="Genomic_DNA"/>
</dbReference>
<evidence type="ECO:0000313" key="3">
    <source>
        <dbReference type="Proteomes" id="UP000295636"/>
    </source>
</evidence>
<reference evidence="2 3" key="1">
    <citation type="submission" date="2019-03" db="EMBL/GenBank/DDBJ databases">
        <title>This is whole genome sequence of Paenibacillus sp MS74 strain.</title>
        <authorList>
            <person name="Trinh H.N."/>
        </authorList>
    </citation>
    <scope>NUCLEOTIDE SEQUENCE [LARGE SCALE GENOMIC DNA]</scope>
    <source>
        <strain evidence="2 3">MS74</strain>
    </source>
</reference>
<dbReference type="InterPro" id="IPR018730">
    <property type="entry name" value="DUF2273"/>
</dbReference>
<keyword evidence="1" id="KW-1133">Transmembrane helix</keyword>
<organism evidence="2 3">
    <name type="scientific">Paenibacillus piri</name>
    <dbReference type="NCBI Taxonomy" id="2547395"/>
    <lineage>
        <taxon>Bacteria</taxon>
        <taxon>Bacillati</taxon>
        <taxon>Bacillota</taxon>
        <taxon>Bacilli</taxon>
        <taxon>Bacillales</taxon>
        <taxon>Paenibacillaceae</taxon>
        <taxon>Paenibacillus</taxon>
    </lineage>
</organism>
<dbReference type="AlphaFoldDB" id="A0A4R5KUP4"/>
<dbReference type="Proteomes" id="UP000295636">
    <property type="component" value="Unassembled WGS sequence"/>
</dbReference>
<keyword evidence="1" id="KW-0812">Transmembrane</keyword>
<keyword evidence="1" id="KW-0472">Membrane</keyword>
<keyword evidence="3" id="KW-1185">Reference proteome</keyword>
<dbReference type="Pfam" id="PF10031">
    <property type="entry name" value="DUF2273"/>
    <property type="match status" value="1"/>
</dbReference>
<name>A0A4R5KUP4_9BACL</name>
<evidence type="ECO:0000313" key="2">
    <source>
        <dbReference type="EMBL" id="TDF99242.1"/>
    </source>
</evidence>
<dbReference type="RefSeq" id="WP_133225780.1">
    <property type="nucleotide sequence ID" value="NZ_SMRT01000002.1"/>
</dbReference>
<feature type="transmembrane region" description="Helical" evidence="1">
    <location>
        <begin position="20"/>
        <end position="49"/>
    </location>
</feature>
<proteinExistence type="predicted"/>
<dbReference type="OrthoDB" id="1798631at2"/>
<protein>
    <submittedName>
        <fullName evidence="2">DUF2273 domain-containing protein</fullName>
    </submittedName>
</protein>
<comment type="caution">
    <text evidence="2">The sequence shown here is derived from an EMBL/GenBank/DDBJ whole genome shotgun (WGS) entry which is preliminary data.</text>
</comment>